<proteinExistence type="predicted"/>
<protein>
    <submittedName>
        <fullName evidence="1">Uncharacterized protein</fullName>
    </submittedName>
</protein>
<dbReference type="EMBL" id="JAGYPG010000002">
    <property type="protein sequence ID" value="MBS4195386.1"/>
    <property type="molecule type" value="Genomic_DNA"/>
</dbReference>
<reference evidence="1 2" key="1">
    <citation type="submission" date="2021-05" db="EMBL/GenBank/DDBJ databases">
        <title>Novel Bacillus species.</title>
        <authorList>
            <person name="Liu G."/>
        </authorList>
    </citation>
    <scope>NUCLEOTIDE SEQUENCE [LARGE SCALE GENOMIC DNA]</scope>
    <source>
        <strain evidence="2">FJAT-49780</strain>
    </source>
</reference>
<gene>
    <name evidence="1" type="ORF">KHA97_09995</name>
</gene>
<dbReference type="Proteomes" id="UP000681414">
    <property type="component" value="Unassembled WGS sequence"/>
</dbReference>
<evidence type="ECO:0000313" key="1">
    <source>
        <dbReference type="EMBL" id="MBS4195386.1"/>
    </source>
</evidence>
<dbReference type="AlphaFoldDB" id="A0A942TCI8"/>
<organism evidence="1 2">
    <name type="scientific">Lederbergia citri</name>
    <dbReference type="NCBI Taxonomy" id="2833580"/>
    <lineage>
        <taxon>Bacteria</taxon>
        <taxon>Bacillati</taxon>
        <taxon>Bacillota</taxon>
        <taxon>Bacilli</taxon>
        <taxon>Bacillales</taxon>
        <taxon>Bacillaceae</taxon>
        <taxon>Lederbergia</taxon>
    </lineage>
</organism>
<dbReference type="RefSeq" id="WP_213124607.1">
    <property type="nucleotide sequence ID" value="NZ_JAGYPG010000002.1"/>
</dbReference>
<evidence type="ECO:0000313" key="2">
    <source>
        <dbReference type="Proteomes" id="UP000681414"/>
    </source>
</evidence>
<comment type="caution">
    <text evidence="1">The sequence shown here is derived from an EMBL/GenBank/DDBJ whole genome shotgun (WGS) entry which is preliminary data.</text>
</comment>
<name>A0A942TCI8_9BACI</name>
<accession>A0A942TCI8</accession>
<keyword evidence="2" id="KW-1185">Reference proteome</keyword>
<sequence>MRRDHELTVPELVAKIEELVGYIRIKSYGEGFEEGRKFEREAYEKEAEDWTEKESVS</sequence>